<dbReference type="InterPro" id="IPR049713">
    <property type="entry name" value="Pr6Pr-like"/>
</dbReference>
<feature type="transmembrane region" description="Helical" evidence="1">
    <location>
        <begin position="188"/>
        <end position="211"/>
    </location>
</feature>
<keyword evidence="1" id="KW-1133">Transmembrane helix</keyword>
<keyword evidence="1" id="KW-0812">Transmembrane</keyword>
<accession>A0A4V6CSJ0</accession>
<feature type="transmembrane region" description="Helical" evidence="1">
    <location>
        <begin position="152"/>
        <end position="168"/>
    </location>
</feature>
<dbReference type="NCBIfam" id="NF038065">
    <property type="entry name" value="Pr6Pr"/>
    <property type="match status" value="1"/>
</dbReference>
<proteinExistence type="predicted"/>
<gene>
    <name evidence="2" type="ORF">FDO65_09645</name>
</gene>
<dbReference type="AlphaFoldDB" id="A0A4V6CSJ0"/>
<organism evidence="2 3">
    <name type="scientific">Nakamurella flava</name>
    <dbReference type="NCBI Taxonomy" id="2576308"/>
    <lineage>
        <taxon>Bacteria</taxon>
        <taxon>Bacillati</taxon>
        <taxon>Actinomycetota</taxon>
        <taxon>Actinomycetes</taxon>
        <taxon>Nakamurellales</taxon>
        <taxon>Nakamurellaceae</taxon>
        <taxon>Nakamurella</taxon>
    </lineage>
</organism>
<evidence type="ECO:0000313" key="3">
    <source>
        <dbReference type="Proteomes" id="UP000306985"/>
    </source>
</evidence>
<feature type="transmembrane region" description="Helical" evidence="1">
    <location>
        <begin position="21"/>
        <end position="42"/>
    </location>
</feature>
<keyword evidence="1" id="KW-0472">Membrane</keyword>
<reference evidence="2 3" key="1">
    <citation type="submission" date="2019-05" db="EMBL/GenBank/DDBJ databases">
        <title>Nakamurella sp. N5BH11, whole genome shotgun sequence.</title>
        <authorList>
            <person name="Tuo L."/>
        </authorList>
    </citation>
    <scope>NUCLEOTIDE SEQUENCE [LARGE SCALE GENOMIC DNA]</scope>
    <source>
        <strain evidence="2 3">N5BH11</strain>
    </source>
</reference>
<evidence type="ECO:0000313" key="2">
    <source>
        <dbReference type="EMBL" id="TKV61785.1"/>
    </source>
</evidence>
<name>A0A4V6CSJ0_9ACTN</name>
<evidence type="ECO:0008006" key="4">
    <source>
        <dbReference type="Google" id="ProtNLM"/>
    </source>
</evidence>
<evidence type="ECO:0000256" key="1">
    <source>
        <dbReference type="SAM" id="Phobius"/>
    </source>
</evidence>
<feature type="transmembrane region" description="Helical" evidence="1">
    <location>
        <begin position="120"/>
        <end position="140"/>
    </location>
</feature>
<feature type="transmembrane region" description="Helical" evidence="1">
    <location>
        <begin position="88"/>
        <end position="108"/>
    </location>
</feature>
<keyword evidence="3" id="KW-1185">Reference proteome</keyword>
<dbReference type="OrthoDB" id="9809977at2"/>
<dbReference type="RefSeq" id="WP_137449090.1">
    <property type="nucleotide sequence ID" value="NZ_SZZH01000001.1"/>
</dbReference>
<feature type="transmembrane region" description="Helical" evidence="1">
    <location>
        <begin position="54"/>
        <end position="76"/>
    </location>
</feature>
<comment type="caution">
    <text evidence="2">The sequence shown here is derived from an EMBL/GenBank/DDBJ whole genome shotgun (WGS) entry which is preliminary data.</text>
</comment>
<dbReference type="Proteomes" id="UP000306985">
    <property type="component" value="Unassembled WGS sequence"/>
</dbReference>
<protein>
    <recommendedName>
        <fullName evidence="4">Pr6Pr family membrane protein</fullName>
    </recommendedName>
</protein>
<dbReference type="EMBL" id="SZZH01000001">
    <property type="protein sequence ID" value="TKV61785.1"/>
    <property type="molecule type" value="Genomic_DNA"/>
</dbReference>
<sequence length="231" mass="24962">MALRDGSVQDSGAASTVGSRLLAGYRLLVAAGVLVAVGTQFANSAARNFSVGNFFSFFTIQSNLLGAAAFIVAALTPRRARQSFGLSLFRGATTLYMAITGVVFTLLLRGLEESLQTTEPWINTVLHYLFPLIIVADWLLDRTVRPLRTRDGLLFLIYPVGYLAYSLIRGPIVDWYPYPFIDPRPSGYGTVVVGALAVTVVAVVAATLLCWASRVDLGRRPVTGTGDATRR</sequence>